<comment type="caution">
    <text evidence="1">The sequence shown here is derived from an EMBL/GenBank/DDBJ whole genome shotgun (WGS) entry which is preliminary data.</text>
</comment>
<gene>
    <name evidence="1" type="ORF">MEUPH1_LOCUS28189</name>
</gene>
<evidence type="ECO:0000313" key="1">
    <source>
        <dbReference type="EMBL" id="CAI6374576.1"/>
    </source>
</evidence>
<dbReference type="PANTHER" id="PTHR37162">
    <property type="entry name" value="HAT FAMILY DIMERISATION DOMAINCONTAINING PROTEIN-RELATED"/>
    <property type="match status" value="1"/>
</dbReference>
<accession>A0AAV0Y578</accession>
<sequence length="165" mass="19423">MNEEVVTCRNIKLIDIGPCNIHIIHNGFLKGVFKLGEDASQLIVAVYYYFNGWPTRWEEFTRILEKLDLPILHFIKHVPSRWLTIYNSSKRLIENWTAVEKYFLDFIPKEKSSLLSTNSYKKIREALITPNMKCEVLFLQSSSQIFTNYTGNMQKRRASCAYYVQ</sequence>
<protein>
    <submittedName>
        <fullName evidence="1">Uncharacterized protein</fullName>
    </submittedName>
</protein>
<dbReference type="PANTHER" id="PTHR37162:SF1">
    <property type="entry name" value="BED-TYPE DOMAIN-CONTAINING PROTEIN"/>
    <property type="match status" value="1"/>
</dbReference>
<reference evidence="1 2" key="1">
    <citation type="submission" date="2023-01" db="EMBL/GenBank/DDBJ databases">
        <authorList>
            <person name="Whitehead M."/>
        </authorList>
    </citation>
    <scope>NUCLEOTIDE SEQUENCE [LARGE SCALE GENOMIC DNA]</scope>
</reference>
<organism evidence="1 2">
    <name type="scientific">Macrosiphum euphorbiae</name>
    <name type="common">potato aphid</name>
    <dbReference type="NCBI Taxonomy" id="13131"/>
    <lineage>
        <taxon>Eukaryota</taxon>
        <taxon>Metazoa</taxon>
        <taxon>Ecdysozoa</taxon>
        <taxon>Arthropoda</taxon>
        <taxon>Hexapoda</taxon>
        <taxon>Insecta</taxon>
        <taxon>Pterygota</taxon>
        <taxon>Neoptera</taxon>
        <taxon>Paraneoptera</taxon>
        <taxon>Hemiptera</taxon>
        <taxon>Sternorrhyncha</taxon>
        <taxon>Aphidomorpha</taxon>
        <taxon>Aphidoidea</taxon>
        <taxon>Aphididae</taxon>
        <taxon>Macrosiphini</taxon>
        <taxon>Macrosiphum</taxon>
    </lineage>
</organism>
<keyword evidence="2" id="KW-1185">Reference proteome</keyword>
<dbReference type="Proteomes" id="UP001160148">
    <property type="component" value="Unassembled WGS sequence"/>
</dbReference>
<proteinExistence type="predicted"/>
<evidence type="ECO:0000313" key="2">
    <source>
        <dbReference type="Proteomes" id="UP001160148"/>
    </source>
</evidence>
<name>A0AAV0Y578_9HEMI</name>
<dbReference type="EMBL" id="CARXXK010001228">
    <property type="protein sequence ID" value="CAI6374576.1"/>
    <property type="molecule type" value="Genomic_DNA"/>
</dbReference>
<dbReference type="AlphaFoldDB" id="A0AAV0Y578"/>